<evidence type="ECO:0000256" key="1">
    <source>
        <dbReference type="SAM" id="MobiDB-lite"/>
    </source>
</evidence>
<protein>
    <recommendedName>
        <fullName evidence="3">Rab-GAP TBC domain-containing protein</fullName>
    </recommendedName>
</protein>
<sequence>MRSSRSATTSPSGRTTRSSSPLDRDEPQSLLNYVLSKLFPRKSISSPPNTPSIGNQSRPMHLSQRAPPPPTGRKHSRHRGRSTPAVTLGEGCTAAQSAVGRRRPHIQSMYQPSFIVNEEAADPFEGQDGLEEFNRIRAEGILDAVDAEHMGGGLSPGVPQRNRLRSESVDVLWLSQKRTVKLTSAWWNLKQRDVDSLRRGRAPVSPTGPRRQRKRSVVSPMLVQRQRVPGIPGVPSSSSYLGRPQATSNRAADTKESKAGGSGYRYHKHGKRHTSSIWGRIWRGDSEGTAIDTEKERKKWRDMKQVDRMYQNNLFRRYQARKLRSRAASQAQTPDTMSVASGTSEPTSLSSSAHLRHRTTPAAVPQRPRSNAQANGGEADRIRQERFWRETVIPSWSEIADAPMVRKLWDQYGVPPKLRRHVWPLALGCREDSENGAVSYEACLKREQDRCDKMDVKSPEGVNGSEALVSSNHEYNSFYSLSI</sequence>
<evidence type="ECO:0000313" key="2">
    <source>
        <dbReference type="EMBL" id="CAE0671602.1"/>
    </source>
</evidence>
<proteinExistence type="predicted"/>
<feature type="compositionally biased region" description="Low complexity" evidence="1">
    <location>
        <begin position="341"/>
        <end position="352"/>
    </location>
</feature>
<feature type="compositionally biased region" description="Polar residues" evidence="1">
    <location>
        <begin position="43"/>
        <end position="58"/>
    </location>
</feature>
<feature type="compositionally biased region" description="Basic residues" evidence="1">
    <location>
        <begin position="72"/>
        <end position="81"/>
    </location>
</feature>
<feature type="region of interest" description="Disordered" evidence="1">
    <location>
        <begin position="324"/>
        <end position="383"/>
    </location>
</feature>
<feature type="region of interest" description="Disordered" evidence="1">
    <location>
        <begin position="1"/>
        <end position="89"/>
    </location>
</feature>
<name>A0A7S4DUS9_9EUKA</name>
<dbReference type="Gene3D" id="1.10.10.750">
    <property type="entry name" value="Ypt/Rab-GAP domain of gyp1p, domain 1"/>
    <property type="match status" value="1"/>
</dbReference>
<reference evidence="2" key="1">
    <citation type="submission" date="2021-01" db="EMBL/GenBank/DDBJ databases">
        <authorList>
            <person name="Corre E."/>
            <person name="Pelletier E."/>
            <person name="Niang G."/>
            <person name="Scheremetjew M."/>
            <person name="Finn R."/>
            <person name="Kale V."/>
            <person name="Holt S."/>
            <person name="Cochrane G."/>
            <person name="Meng A."/>
            <person name="Brown T."/>
            <person name="Cohen L."/>
        </authorList>
    </citation>
    <scope>NUCLEOTIDE SEQUENCE</scope>
    <source>
        <strain evidence="2">CCCM811</strain>
    </source>
</reference>
<evidence type="ECO:0008006" key="3">
    <source>
        <dbReference type="Google" id="ProtNLM"/>
    </source>
</evidence>
<dbReference type="EMBL" id="HBIV01032612">
    <property type="protein sequence ID" value="CAE0671602.1"/>
    <property type="molecule type" value="Transcribed_RNA"/>
</dbReference>
<feature type="compositionally biased region" description="Polar residues" evidence="1">
    <location>
        <begin position="327"/>
        <end position="340"/>
    </location>
</feature>
<gene>
    <name evidence="2" type="ORF">LGLO00237_LOCUS23251</name>
</gene>
<dbReference type="AlphaFoldDB" id="A0A7S4DUS9"/>
<feature type="compositionally biased region" description="Low complexity" evidence="1">
    <location>
        <begin position="1"/>
        <end position="20"/>
    </location>
</feature>
<organism evidence="2">
    <name type="scientific">Lotharella globosa</name>
    <dbReference type="NCBI Taxonomy" id="91324"/>
    <lineage>
        <taxon>Eukaryota</taxon>
        <taxon>Sar</taxon>
        <taxon>Rhizaria</taxon>
        <taxon>Cercozoa</taxon>
        <taxon>Chlorarachniophyceae</taxon>
        <taxon>Lotharella</taxon>
    </lineage>
</organism>
<accession>A0A7S4DUS9</accession>
<feature type="region of interest" description="Disordered" evidence="1">
    <location>
        <begin position="197"/>
        <end position="269"/>
    </location>
</feature>